<protein>
    <submittedName>
        <fullName evidence="1">Uncharacterized protein</fullName>
    </submittedName>
</protein>
<keyword evidence="2" id="KW-1185">Reference proteome</keyword>
<comment type="caution">
    <text evidence="1">The sequence shown here is derived from an EMBL/GenBank/DDBJ whole genome shotgun (WGS) entry which is preliminary data.</text>
</comment>
<dbReference type="Proteomes" id="UP000299102">
    <property type="component" value="Unassembled WGS sequence"/>
</dbReference>
<proteinExistence type="predicted"/>
<evidence type="ECO:0000313" key="2">
    <source>
        <dbReference type="Proteomes" id="UP000299102"/>
    </source>
</evidence>
<evidence type="ECO:0000313" key="1">
    <source>
        <dbReference type="EMBL" id="GBP38076.1"/>
    </source>
</evidence>
<reference evidence="1 2" key="1">
    <citation type="journal article" date="2019" name="Commun. Biol.">
        <title>The bagworm genome reveals a unique fibroin gene that provides high tensile strength.</title>
        <authorList>
            <person name="Kono N."/>
            <person name="Nakamura H."/>
            <person name="Ohtoshi R."/>
            <person name="Tomita M."/>
            <person name="Numata K."/>
            <person name="Arakawa K."/>
        </authorList>
    </citation>
    <scope>NUCLEOTIDE SEQUENCE [LARGE SCALE GENOMIC DNA]</scope>
</reference>
<gene>
    <name evidence="1" type="ORF">EVAR_95203_1</name>
</gene>
<accession>A0A4C1VGN3</accession>
<sequence length="114" mass="12913">MMEGVSEEWITGTLTSCTKSNSLSCYFTSAFYESVDQIESRIGTKIESGWGSKTSMVTGSESVWSRDESETRIEIDIERYKNNGLNSMSTLTLTMWVSCVREWAEQWLHSKNGS</sequence>
<dbReference type="EMBL" id="BGZK01000343">
    <property type="protein sequence ID" value="GBP38076.1"/>
    <property type="molecule type" value="Genomic_DNA"/>
</dbReference>
<dbReference type="AlphaFoldDB" id="A0A4C1VGN3"/>
<name>A0A4C1VGN3_EUMVA</name>
<organism evidence="1 2">
    <name type="scientific">Eumeta variegata</name>
    <name type="common">Bagworm moth</name>
    <name type="synonym">Eumeta japonica</name>
    <dbReference type="NCBI Taxonomy" id="151549"/>
    <lineage>
        <taxon>Eukaryota</taxon>
        <taxon>Metazoa</taxon>
        <taxon>Ecdysozoa</taxon>
        <taxon>Arthropoda</taxon>
        <taxon>Hexapoda</taxon>
        <taxon>Insecta</taxon>
        <taxon>Pterygota</taxon>
        <taxon>Neoptera</taxon>
        <taxon>Endopterygota</taxon>
        <taxon>Lepidoptera</taxon>
        <taxon>Glossata</taxon>
        <taxon>Ditrysia</taxon>
        <taxon>Tineoidea</taxon>
        <taxon>Psychidae</taxon>
        <taxon>Oiketicinae</taxon>
        <taxon>Eumeta</taxon>
    </lineage>
</organism>